<evidence type="ECO:0000313" key="1">
    <source>
        <dbReference type="EMBL" id="MCV3215213.1"/>
    </source>
</evidence>
<protein>
    <submittedName>
        <fullName evidence="1">Uncharacterized protein</fullName>
    </submittedName>
</protein>
<dbReference type="Proteomes" id="UP001526143">
    <property type="component" value="Unassembled WGS sequence"/>
</dbReference>
<gene>
    <name evidence="1" type="ORF">OGM63_17120</name>
</gene>
<name>A0ABT3B1G7_9CYAN</name>
<evidence type="ECO:0000313" key="2">
    <source>
        <dbReference type="Proteomes" id="UP001526143"/>
    </source>
</evidence>
<keyword evidence="2" id="KW-1185">Reference proteome</keyword>
<organism evidence="1 2">
    <name type="scientific">Plectonema radiosum NIES-515</name>
    <dbReference type="NCBI Taxonomy" id="2986073"/>
    <lineage>
        <taxon>Bacteria</taxon>
        <taxon>Bacillati</taxon>
        <taxon>Cyanobacteriota</taxon>
        <taxon>Cyanophyceae</taxon>
        <taxon>Oscillatoriophycideae</taxon>
        <taxon>Oscillatoriales</taxon>
        <taxon>Microcoleaceae</taxon>
        <taxon>Plectonema</taxon>
    </lineage>
</organism>
<proteinExistence type="predicted"/>
<dbReference type="RefSeq" id="WP_263746811.1">
    <property type="nucleotide sequence ID" value="NZ_JAOWRF010000250.1"/>
</dbReference>
<accession>A0ABT3B1G7</accession>
<reference evidence="1 2" key="1">
    <citation type="submission" date="2022-10" db="EMBL/GenBank/DDBJ databases">
        <title>Identification of biosynthetic pathway for the production of the potent trypsin inhibitor radiosumin.</title>
        <authorList>
            <person name="Fewer D.P."/>
            <person name="Delbaje E."/>
            <person name="Ouyang X."/>
            <person name="Agostino P.D."/>
            <person name="Wahlsten M."/>
            <person name="Jokela J."/>
            <person name="Permi P."/>
            <person name="Haapaniemi E."/>
            <person name="Koistinen H."/>
        </authorList>
    </citation>
    <scope>NUCLEOTIDE SEQUENCE [LARGE SCALE GENOMIC DNA]</scope>
    <source>
        <strain evidence="1 2">NIES-515</strain>
    </source>
</reference>
<comment type="caution">
    <text evidence="1">The sequence shown here is derived from an EMBL/GenBank/DDBJ whole genome shotgun (WGS) entry which is preliminary data.</text>
</comment>
<sequence>MGCGYSTKIKVNAKANNLCFTYTCLLSDRMKADVPDVSTKGFNPNNNRLSTAIAEIVS</sequence>
<dbReference type="EMBL" id="JAOWRF010000250">
    <property type="protein sequence ID" value="MCV3215213.1"/>
    <property type="molecule type" value="Genomic_DNA"/>
</dbReference>